<evidence type="ECO:0008006" key="3">
    <source>
        <dbReference type="Google" id="ProtNLM"/>
    </source>
</evidence>
<keyword evidence="1" id="KW-0472">Membrane</keyword>
<reference evidence="2" key="1">
    <citation type="submission" date="2024-07" db="EMBL/GenBank/DDBJ databases">
        <authorList>
            <person name="Yu S.T."/>
        </authorList>
    </citation>
    <scope>NUCLEOTIDE SEQUENCE</scope>
    <source>
        <strain evidence="2">R02</strain>
    </source>
</reference>
<accession>A0AB39LI50</accession>
<evidence type="ECO:0000256" key="1">
    <source>
        <dbReference type="SAM" id="Phobius"/>
    </source>
</evidence>
<feature type="transmembrane region" description="Helical" evidence="1">
    <location>
        <begin position="43"/>
        <end position="64"/>
    </location>
</feature>
<organism evidence="2">
    <name type="scientific">Streptomyces sp. R02</name>
    <dbReference type="NCBI Taxonomy" id="3238623"/>
    <lineage>
        <taxon>Bacteria</taxon>
        <taxon>Bacillati</taxon>
        <taxon>Actinomycetota</taxon>
        <taxon>Actinomycetes</taxon>
        <taxon>Kitasatosporales</taxon>
        <taxon>Streptomycetaceae</taxon>
        <taxon>Streptomyces</taxon>
    </lineage>
</organism>
<proteinExistence type="predicted"/>
<keyword evidence="1" id="KW-0812">Transmembrane</keyword>
<keyword evidence="1" id="KW-1133">Transmembrane helix</keyword>
<dbReference type="AlphaFoldDB" id="A0AB39LI50"/>
<feature type="transmembrane region" description="Helical" evidence="1">
    <location>
        <begin position="215"/>
        <end position="237"/>
    </location>
</feature>
<feature type="transmembrane region" description="Helical" evidence="1">
    <location>
        <begin position="16"/>
        <end position="37"/>
    </location>
</feature>
<protein>
    <recommendedName>
        <fullName evidence="3">PH domain-containing protein</fullName>
    </recommendedName>
</protein>
<sequence length="244" mass="27183">MSDDPYLRRYDVTKGFSAGFLIPAGAALTAAALPFVFDEDVPPWVTISVITVIVLLAVWVAAAYRRAATILYENHILIRTAFGTRRVAWEDVQEIRNERNSGADQHNLPKRVMVLYDRDGRRIGLPHLSEWAVDSLDEELRVLRDLWTRRRGEDWAPLPEVTAKLNAVTAKSEKAAEQLGLVSIAVGGCAVWPVLAVFLILGLNTDVLDGMSGNVMAVVLVSVFPAVSLLVYVPLALRRRRRRR</sequence>
<name>A0AB39LI50_9ACTN</name>
<dbReference type="RefSeq" id="WP_369154227.1">
    <property type="nucleotide sequence ID" value="NZ_CP163429.1"/>
</dbReference>
<evidence type="ECO:0000313" key="2">
    <source>
        <dbReference type="EMBL" id="XDP92325.1"/>
    </source>
</evidence>
<gene>
    <name evidence="2" type="ORF">AB5J57_01835</name>
</gene>
<dbReference type="EMBL" id="CP163429">
    <property type="protein sequence ID" value="XDP92325.1"/>
    <property type="molecule type" value="Genomic_DNA"/>
</dbReference>
<feature type="transmembrane region" description="Helical" evidence="1">
    <location>
        <begin position="179"/>
        <end position="203"/>
    </location>
</feature>